<dbReference type="GO" id="GO:0004143">
    <property type="term" value="F:ATP-dependent diacylglycerol kinase activity"/>
    <property type="evidence" value="ECO:0007669"/>
    <property type="project" value="UniProtKB-EC"/>
</dbReference>
<evidence type="ECO:0000313" key="26">
    <source>
        <dbReference type="Proteomes" id="UP000271003"/>
    </source>
</evidence>
<keyword evidence="7 24" id="KW-0997">Cell inner membrane</keyword>
<dbReference type="GO" id="GO:0006654">
    <property type="term" value="P:phosphatidic acid biosynthetic process"/>
    <property type="evidence" value="ECO:0007669"/>
    <property type="project" value="InterPro"/>
</dbReference>
<accession>A0A2Z6IEM8</accession>
<keyword evidence="18" id="KW-0594">Phospholipid biosynthesis</keyword>
<keyword evidence="12 24" id="KW-0418">Kinase</keyword>
<evidence type="ECO:0000256" key="24">
    <source>
        <dbReference type="RuleBase" id="RU363065"/>
    </source>
</evidence>
<evidence type="ECO:0000256" key="10">
    <source>
        <dbReference type="ARBA" id="ARBA00022723"/>
    </source>
</evidence>
<dbReference type="GO" id="GO:0046872">
    <property type="term" value="F:metal ion binding"/>
    <property type="evidence" value="ECO:0007669"/>
    <property type="project" value="UniProtKB-KW"/>
</dbReference>
<keyword evidence="17 24" id="KW-0472">Membrane</keyword>
<feature type="binding site" evidence="21">
    <location>
        <position position="78"/>
    </location>
    <ligand>
        <name>substrate</name>
    </ligand>
</feature>
<evidence type="ECO:0000256" key="8">
    <source>
        <dbReference type="ARBA" id="ARBA00022679"/>
    </source>
</evidence>
<evidence type="ECO:0000256" key="21">
    <source>
        <dbReference type="PIRSR" id="PIRSR600829-2"/>
    </source>
</evidence>
<sequence length="134" mass="14240">MTEPADATQLKGKKGLKRLLNATRYSMQGFAAAWKKEAAFREEVLLCAVLVPLAVCLPVSAFEKLVLVQATLFVPLVEILNSAVEAAVDRFGPEIHPLAGYAKDLGSAAVFMALCMAALAWIVVAGPVACSFFA</sequence>
<evidence type="ECO:0000256" key="14">
    <source>
        <dbReference type="ARBA" id="ARBA00022842"/>
    </source>
</evidence>
<dbReference type="EC" id="2.7.1.107" evidence="3 24"/>
<feature type="binding site" evidence="21">
    <location>
        <begin position="39"/>
        <end position="43"/>
    </location>
    <ligand>
        <name>substrate</name>
    </ligand>
</feature>
<dbReference type="AlphaFoldDB" id="A0A2Z6IEM8"/>
<evidence type="ECO:0000256" key="5">
    <source>
        <dbReference type="ARBA" id="ARBA00022475"/>
    </source>
</evidence>
<feature type="binding site" evidence="22">
    <location>
        <position position="85"/>
    </location>
    <ligand>
        <name>ATP</name>
        <dbReference type="ChEBI" id="CHEBI:30616"/>
    </ligand>
</feature>
<feature type="active site" description="Proton acceptor" evidence="20">
    <location>
        <position position="78"/>
    </location>
</feature>
<feature type="binding site" evidence="22">
    <location>
        <position position="37"/>
    </location>
    <ligand>
        <name>ATP</name>
        <dbReference type="ChEBI" id="CHEBI:30616"/>
    </ligand>
</feature>
<feature type="binding site" evidence="22">
    <location>
        <position position="25"/>
    </location>
    <ligand>
        <name>ATP</name>
        <dbReference type="ChEBI" id="CHEBI:30616"/>
    </ligand>
</feature>
<dbReference type="InterPro" id="IPR033718">
    <property type="entry name" value="DAGK_prok"/>
</dbReference>
<evidence type="ECO:0000256" key="17">
    <source>
        <dbReference type="ARBA" id="ARBA00023136"/>
    </source>
</evidence>
<reference evidence="25 26" key="1">
    <citation type="journal article" date="2018" name="Int. J. Syst. Evol. Microbiol.">
        <title>Mesosutterella multiformis gen. nov., sp. nov., a member of the family Sutterellaceae and Sutterella megalosphaeroides sp. nov., isolated from human faeces.</title>
        <authorList>
            <person name="Sakamoto M."/>
            <person name="Ikeyama N."/>
            <person name="Kunihiro T."/>
            <person name="Iino T."/>
            <person name="Yuki M."/>
            <person name="Ohkuma M."/>
        </authorList>
    </citation>
    <scope>NUCLEOTIDE SEQUENCE [LARGE SCALE GENOMIC DNA]</scope>
    <source>
        <strain evidence="25 26">6FBBBH3</strain>
    </source>
</reference>
<comment type="function">
    <text evidence="24">Catalyzes the ATP-dependent phosphorylation of sn-l,2-diacylglycerol (DAG) to phosphatidic acid. Involved in the recycling of diacylglycerol produced as a by-product during membrane-derived oligosaccharide (MDO) biosynthesis.</text>
</comment>
<keyword evidence="14 23" id="KW-0460">Magnesium</keyword>
<feature type="binding site" evidence="23">
    <location>
        <position position="85"/>
    </location>
    <ligand>
        <name>a divalent metal cation</name>
        <dbReference type="ChEBI" id="CHEBI:60240"/>
    </ligand>
</feature>
<comment type="subcellular location">
    <subcellularLocation>
        <location evidence="1 24">Cell inner membrane</location>
        <topology evidence="1 24">Multi-pass membrane protein</topology>
    </subcellularLocation>
</comment>
<dbReference type="KEGG" id="sutt:SUTMEG_20480"/>
<evidence type="ECO:0000256" key="13">
    <source>
        <dbReference type="ARBA" id="ARBA00022840"/>
    </source>
</evidence>
<dbReference type="Pfam" id="PF01219">
    <property type="entry name" value="DAGK_prokar"/>
    <property type="match status" value="1"/>
</dbReference>
<evidence type="ECO:0000256" key="20">
    <source>
        <dbReference type="PIRSR" id="PIRSR600829-1"/>
    </source>
</evidence>
<feature type="binding site" evidence="22">
    <location>
        <position position="18"/>
    </location>
    <ligand>
        <name>ATP</name>
        <dbReference type="ChEBI" id="CHEBI:30616"/>
    </ligand>
</feature>
<evidence type="ECO:0000256" key="15">
    <source>
        <dbReference type="ARBA" id="ARBA00022989"/>
    </source>
</evidence>
<keyword evidence="9 24" id="KW-0812">Transmembrane</keyword>
<dbReference type="Proteomes" id="UP000271003">
    <property type="component" value="Chromosome"/>
</dbReference>
<feature type="transmembrane region" description="Helical" evidence="24">
    <location>
        <begin position="108"/>
        <end position="133"/>
    </location>
</feature>
<organism evidence="25 26">
    <name type="scientific">Sutterella megalosphaeroides</name>
    <dbReference type="NCBI Taxonomy" id="2494234"/>
    <lineage>
        <taxon>Bacteria</taxon>
        <taxon>Pseudomonadati</taxon>
        <taxon>Pseudomonadota</taxon>
        <taxon>Betaproteobacteria</taxon>
        <taxon>Burkholderiales</taxon>
        <taxon>Sutterellaceae</taxon>
        <taxon>Sutterella</taxon>
    </lineage>
</organism>
<keyword evidence="8 24" id="KW-0808">Transferase</keyword>
<dbReference type="Gene3D" id="1.10.287.3610">
    <property type="match status" value="1"/>
</dbReference>
<dbReference type="InterPro" id="IPR000829">
    <property type="entry name" value="DAGK"/>
</dbReference>
<evidence type="ECO:0000256" key="7">
    <source>
        <dbReference type="ARBA" id="ARBA00022519"/>
    </source>
</evidence>
<evidence type="ECO:0000256" key="3">
    <source>
        <dbReference type="ARBA" id="ARBA00012133"/>
    </source>
</evidence>
<dbReference type="RefSeq" id="WP_120177695.1">
    <property type="nucleotide sequence ID" value="NZ_AP018786.1"/>
</dbReference>
<dbReference type="CDD" id="cd14264">
    <property type="entry name" value="DAGK_IM"/>
    <property type="match status" value="1"/>
</dbReference>
<evidence type="ECO:0000256" key="4">
    <source>
        <dbReference type="ARBA" id="ARBA00017575"/>
    </source>
</evidence>
<feature type="binding site" evidence="22">
    <location>
        <begin position="103"/>
        <end position="104"/>
    </location>
    <ligand>
        <name>ATP</name>
        <dbReference type="ChEBI" id="CHEBI:30616"/>
    </ligand>
</feature>
<evidence type="ECO:0000256" key="1">
    <source>
        <dbReference type="ARBA" id="ARBA00004429"/>
    </source>
</evidence>
<dbReference type="PANTHER" id="PTHR34299:SF1">
    <property type="entry name" value="DIACYLGLYCEROL KINASE"/>
    <property type="match status" value="1"/>
</dbReference>
<protein>
    <recommendedName>
        <fullName evidence="4 24">Diacylglycerol kinase</fullName>
        <ecNumber evidence="3 24">2.7.1.107</ecNumber>
    </recommendedName>
</protein>
<evidence type="ECO:0000256" key="11">
    <source>
        <dbReference type="ARBA" id="ARBA00022741"/>
    </source>
</evidence>
<keyword evidence="26" id="KW-1185">Reference proteome</keyword>
<evidence type="ECO:0000256" key="9">
    <source>
        <dbReference type="ARBA" id="ARBA00022692"/>
    </source>
</evidence>
<dbReference type="InterPro" id="IPR036945">
    <property type="entry name" value="DAGK_sf"/>
</dbReference>
<keyword evidence="5" id="KW-1003">Cell membrane</keyword>
<keyword evidence="10 23" id="KW-0479">Metal-binding</keyword>
<dbReference type="PANTHER" id="PTHR34299">
    <property type="entry name" value="DIACYLGLYCEROL KINASE"/>
    <property type="match status" value="1"/>
</dbReference>
<name>A0A2Z6IEM8_9BURK</name>
<comment type="cofactor">
    <cofactor evidence="23">
        <name>Mg(2+)</name>
        <dbReference type="ChEBI" id="CHEBI:18420"/>
    </cofactor>
    <text evidence="23">Mn(2+), Zn(2+), Cd(2+) and Co(2+) support activity to lesser extents.</text>
</comment>
<keyword evidence="13 22" id="KW-0067">ATP-binding</keyword>
<evidence type="ECO:0000256" key="2">
    <source>
        <dbReference type="ARBA" id="ARBA00005967"/>
    </source>
</evidence>
<keyword evidence="15 24" id="KW-1133">Transmembrane helix</keyword>
<feature type="binding site" evidence="21">
    <location>
        <position position="18"/>
    </location>
    <ligand>
        <name>substrate</name>
    </ligand>
</feature>
<comment type="similarity">
    <text evidence="2 24">Belongs to the bacterial diacylglycerol kinase family.</text>
</comment>
<evidence type="ECO:0000256" key="22">
    <source>
        <dbReference type="PIRSR" id="PIRSR600829-3"/>
    </source>
</evidence>
<dbReference type="GO" id="GO:0005886">
    <property type="term" value="C:plasma membrane"/>
    <property type="evidence" value="ECO:0007669"/>
    <property type="project" value="UniProtKB-SubCell"/>
</dbReference>
<proteinExistence type="inferred from homology"/>
<evidence type="ECO:0000256" key="6">
    <source>
        <dbReference type="ARBA" id="ARBA00022516"/>
    </source>
</evidence>
<dbReference type="GO" id="GO:0005524">
    <property type="term" value="F:ATP binding"/>
    <property type="evidence" value="ECO:0007669"/>
    <property type="project" value="UniProtKB-KW"/>
</dbReference>
<keyword evidence="19 24" id="KW-1208">Phospholipid metabolism</keyword>
<keyword evidence="16 24" id="KW-0443">Lipid metabolism</keyword>
<keyword evidence="11 22" id="KW-0547">Nucleotide-binding</keyword>
<feature type="binding site" evidence="21">
    <location>
        <position position="107"/>
    </location>
    <ligand>
        <name>substrate</name>
    </ligand>
</feature>
<gene>
    <name evidence="25" type="primary">dgkA</name>
    <name evidence="25" type="ORF">SUTMEG_20480</name>
</gene>
<evidence type="ECO:0000256" key="18">
    <source>
        <dbReference type="ARBA" id="ARBA00023209"/>
    </source>
</evidence>
<evidence type="ECO:0000313" key="25">
    <source>
        <dbReference type="EMBL" id="BBF24157.1"/>
    </source>
</evidence>
<evidence type="ECO:0000256" key="23">
    <source>
        <dbReference type="PIRSR" id="PIRSR600829-4"/>
    </source>
</evidence>
<evidence type="ECO:0000256" key="12">
    <source>
        <dbReference type="ARBA" id="ARBA00022777"/>
    </source>
</evidence>
<evidence type="ECO:0000256" key="16">
    <source>
        <dbReference type="ARBA" id="ARBA00023098"/>
    </source>
</evidence>
<feature type="binding site" evidence="23">
    <location>
        <position position="37"/>
    </location>
    <ligand>
        <name>a divalent metal cation</name>
        <dbReference type="ChEBI" id="CHEBI:60240"/>
    </ligand>
</feature>
<dbReference type="EMBL" id="AP018786">
    <property type="protein sequence ID" value="BBF24157.1"/>
    <property type="molecule type" value="Genomic_DNA"/>
</dbReference>
<feature type="transmembrane region" description="Helical" evidence="24">
    <location>
        <begin position="44"/>
        <end position="62"/>
    </location>
</feature>
<dbReference type="PROSITE" id="PS01069">
    <property type="entry name" value="DAGK_PROKAR"/>
    <property type="match status" value="1"/>
</dbReference>
<feature type="binding site" evidence="22">
    <location>
        <begin position="94"/>
        <end position="96"/>
    </location>
    <ligand>
        <name>ATP</name>
        <dbReference type="ChEBI" id="CHEBI:30616"/>
    </ligand>
</feature>
<comment type="catalytic activity">
    <reaction evidence="24">
        <text>a 1,2-diacyl-sn-glycerol + ATP = a 1,2-diacyl-sn-glycero-3-phosphate + ADP + H(+)</text>
        <dbReference type="Rhea" id="RHEA:10272"/>
        <dbReference type="ChEBI" id="CHEBI:15378"/>
        <dbReference type="ChEBI" id="CHEBI:17815"/>
        <dbReference type="ChEBI" id="CHEBI:30616"/>
        <dbReference type="ChEBI" id="CHEBI:58608"/>
        <dbReference type="ChEBI" id="CHEBI:456216"/>
        <dbReference type="EC" id="2.7.1.107"/>
    </reaction>
</comment>
<dbReference type="OrthoDB" id="9796011at2"/>
<evidence type="ECO:0000256" key="19">
    <source>
        <dbReference type="ARBA" id="ARBA00023264"/>
    </source>
</evidence>
<keyword evidence="6" id="KW-0444">Lipid biosynthesis</keyword>
<comment type="caution">
    <text evidence="24">Lacks conserved residue(s) required for the propagation of feature annotation.</text>
</comment>